<dbReference type="SUPFAM" id="SSF143456">
    <property type="entry name" value="VC0467-like"/>
    <property type="match status" value="1"/>
</dbReference>
<evidence type="ECO:0000313" key="1">
    <source>
        <dbReference type="EMBL" id="OIQ92562.1"/>
    </source>
</evidence>
<proteinExistence type="inferred from homology"/>
<dbReference type="NCBIfam" id="NF001266">
    <property type="entry name" value="PRK00228.1-1"/>
    <property type="match status" value="1"/>
</dbReference>
<dbReference type="Gene3D" id="3.40.1740.10">
    <property type="entry name" value="VC0467-like"/>
    <property type="match status" value="1"/>
</dbReference>
<dbReference type="GO" id="GO:0005829">
    <property type="term" value="C:cytosol"/>
    <property type="evidence" value="ECO:0007669"/>
    <property type="project" value="TreeGrafter"/>
</dbReference>
<sequence length="203" mass="21887">MTDKGTTDYNVCVIEETVSLTHHFLIAMPAMTDPSFSRSLTYICEHNEQGALGVIVNRPSDMTLANLLERVEIPMASGSASELGAMPVYFGGPVQTDRGFVLHRPLGHWQSTLEVKDGIGLTSSRDILQEMGSTGEPADVLVTLGYAGWSAGQLEWELAQNAWLTVAADPQILFAMPPEERLAAAMQLLGIDFANLSEVAGHA</sequence>
<organism evidence="1">
    <name type="scientific">mine drainage metagenome</name>
    <dbReference type="NCBI Taxonomy" id="410659"/>
    <lineage>
        <taxon>unclassified sequences</taxon>
        <taxon>metagenomes</taxon>
        <taxon>ecological metagenomes</taxon>
    </lineage>
</organism>
<gene>
    <name evidence="1" type="ORF">GALL_254710</name>
</gene>
<dbReference type="AlphaFoldDB" id="A0A1J5RB67"/>
<dbReference type="PANTHER" id="PTHR30327">
    <property type="entry name" value="UNCHARACTERIZED PROTEIN YQGE"/>
    <property type="match status" value="1"/>
</dbReference>
<reference evidence="1" key="1">
    <citation type="submission" date="2016-10" db="EMBL/GenBank/DDBJ databases">
        <title>Sequence of Gallionella enrichment culture.</title>
        <authorList>
            <person name="Poehlein A."/>
            <person name="Muehling M."/>
            <person name="Daniel R."/>
        </authorList>
    </citation>
    <scope>NUCLEOTIDE SEQUENCE</scope>
</reference>
<dbReference type="InterPro" id="IPR003774">
    <property type="entry name" value="AlgH-like"/>
</dbReference>
<protein>
    <submittedName>
        <fullName evidence="1">Uncharacterized protein</fullName>
    </submittedName>
</protein>
<name>A0A1J5RB67_9ZZZZ</name>
<comment type="caution">
    <text evidence="1">The sequence shown here is derived from an EMBL/GenBank/DDBJ whole genome shotgun (WGS) entry which is preliminary data.</text>
</comment>
<dbReference type="HAMAP" id="MF_00758">
    <property type="entry name" value="UPF0301"/>
    <property type="match status" value="1"/>
</dbReference>
<dbReference type="EMBL" id="MLJW01000228">
    <property type="protein sequence ID" value="OIQ92562.1"/>
    <property type="molecule type" value="Genomic_DNA"/>
</dbReference>
<dbReference type="Pfam" id="PF02622">
    <property type="entry name" value="DUF179"/>
    <property type="match status" value="1"/>
</dbReference>
<accession>A0A1J5RB67</accession>
<dbReference type="PANTHER" id="PTHR30327:SF1">
    <property type="entry name" value="UPF0301 PROTEIN YQGE"/>
    <property type="match status" value="1"/>
</dbReference>